<feature type="domain" description="Serine aminopeptidase S33" evidence="2">
    <location>
        <begin position="105"/>
        <end position="233"/>
    </location>
</feature>
<dbReference type="InterPro" id="IPR022742">
    <property type="entry name" value="Hydrolase_4"/>
</dbReference>
<organism evidence="3 4">
    <name type="scientific">Rhizoclosmatium globosum</name>
    <dbReference type="NCBI Taxonomy" id="329046"/>
    <lineage>
        <taxon>Eukaryota</taxon>
        <taxon>Fungi</taxon>
        <taxon>Fungi incertae sedis</taxon>
        <taxon>Chytridiomycota</taxon>
        <taxon>Chytridiomycota incertae sedis</taxon>
        <taxon>Chytridiomycetes</taxon>
        <taxon>Chytridiales</taxon>
        <taxon>Chytriomycetaceae</taxon>
        <taxon>Rhizoclosmatium</taxon>
    </lineage>
</organism>
<dbReference type="InterPro" id="IPR029058">
    <property type="entry name" value="AB_hydrolase_fold"/>
</dbReference>
<dbReference type="AlphaFoldDB" id="A0A1Y2B0Z0"/>
<protein>
    <submittedName>
        <fullName evidence="3">Alpha/beta-hydrolase</fullName>
    </submittedName>
</protein>
<evidence type="ECO:0000313" key="3">
    <source>
        <dbReference type="EMBL" id="ORY28404.1"/>
    </source>
</evidence>
<dbReference type="GO" id="GO:0016020">
    <property type="term" value="C:membrane"/>
    <property type="evidence" value="ECO:0007669"/>
    <property type="project" value="TreeGrafter"/>
</dbReference>
<feature type="region of interest" description="Disordered" evidence="1">
    <location>
        <begin position="1"/>
        <end position="36"/>
    </location>
</feature>
<evidence type="ECO:0000256" key="1">
    <source>
        <dbReference type="SAM" id="MobiDB-lite"/>
    </source>
</evidence>
<dbReference type="OrthoDB" id="10249433at2759"/>
<dbReference type="GO" id="GO:0008474">
    <property type="term" value="F:palmitoyl-(protein) hydrolase activity"/>
    <property type="evidence" value="ECO:0007669"/>
    <property type="project" value="TreeGrafter"/>
</dbReference>
<sequence length="406" mass="44776">MSSSSVPPSPQTQSISALSSTQAPSPRTSQSNKKVPSKVWEQLKHYQENLIYLPLTPPDSRTVVQTPDQHEMPHYVPITLQTPDEVKLAAYYIPHISDGKLSPHTLLYCHGNAGNIGQRLPIAKILHLGCKLNVFMLEYRGFGRSEGRADEKGLKIDSQTALDWIFAKEELKRTKVVLYGQSMGGAVVIDLASRNPGKITAVIVENTFLSLPKLMPHVSPLLRMASFLLHQIWDSETAITQIDIEVPILLLSGGKDDVIPQQHMLGLLKTVREARYTAFTKGLGFDAGNSGNDPTPGRLIRRQSDSMIDVEESTRGSNSSLHEKKAVRPSLLLNSGRGKKGLVQLLLKRNAHKPNPVDVELETNTGRSVKNVYGVYWAEFPNGGHGSTCTESGYFEAIQNFLRAVL</sequence>
<comment type="caution">
    <text evidence="3">The sequence shown here is derived from an EMBL/GenBank/DDBJ whole genome shotgun (WGS) entry which is preliminary data.</text>
</comment>
<feature type="compositionally biased region" description="Low complexity" evidence="1">
    <location>
        <begin position="1"/>
        <end position="16"/>
    </location>
</feature>
<accession>A0A1Y2B0Z0</accession>
<dbReference type="Pfam" id="PF12146">
    <property type="entry name" value="Hydrolase_4"/>
    <property type="match status" value="1"/>
</dbReference>
<evidence type="ECO:0000313" key="4">
    <source>
        <dbReference type="Proteomes" id="UP000193642"/>
    </source>
</evidence>
<dbReference type="Gene3D" id="3.40.50.1820">
    <property type="entry name" value="alpha/beta hydrolase"/>
    <property type="match status" value="1"/>
</dbReference>
<dbReference type="PANTHER" id="PTHR12277:SF81">
    <property type="entry name" value="PROTEIN ABHD13"/>
    <property type="match status" value="1"/>
</dbReference>
<evidence type="ECO:0000259" key="2">
    <source>
        <dbReference type="Pfam" id="PF12146"/>
    </source>
</evidence>
<proteinExistence type="predicted"/>
<dbReference type="STRING" id="329046.A0A1Y2B0Z0"/>
<gene>
    <name evidence="3" type="ORF">BCR33DRAFT_725101</name>
</gene>
<name>A0A1Y2B0Z0_9FUNG</name>
<feature type="compositionally biased region" description="Polar residues" evidence="1">
    <location>
        <begin position="17"/>
        <end position="34"/>
    </location>
</feature>
<dbReference type="SUPFAM" id="SSF53474">
    <property type="entry name" value="alpha/beta-Hydrolases"/>
    <property type="match status" value="1"/>
</dbReference>
<dbReference type="EMBL" id="MCGO01000095">
    <property type="protein sequence ID" value="ORY28404.1"/>
    <property type="molecule type" value="Genomic_DNA"/>
</dbReference>
<dbReference type="Proteomes" id="UP000193642">
    <property type="component" value="Unassembled WGS sequence"/>
</dbReference>
<keyword evidence="4" id="KW-1185">Reference proteome</keyword>
<keyword evidence="3" id="KW-0378">Hydrolase</keyword>
<dbReference type="PANTHER" id="PTHR12277">
    <property type="entry name" value="ALPHA/BETA HYDROLASE DOMAIN-CONTAINING PROTEIN"/>
    <property type="match status" value="1"/>
</dbReference>
<reference evidence="3 4" key="1">
    <citation type="submission" date="2016-07" db="EMBL/GenBank/DDBJ databases">
        <title>Pervasive Adenine N6-methylation of Active Genes in Fungi.</title>
        <authorList>
            <consortium name="DOE Joint Genome Institute"/>
            <person name="Mondo S.J."/>
            <person name="Dannebaum R.O."/>
            <person name="Kuo R.C."/>
            <person name="Labutti K."/>
            <person name="Haridas S."/>
            <person name="Kuo A."/>
            <person name="Salamov A."/>
            <person name="Ahrendt S.R."/>
            <person name="Lipzen A."/>
            <person name="Sullivan W."/>
            <person name="Andreopoulos W.B."/>
            <person name="Clum A."/>
            <person name="Lindquist E."/>
            <person name="Daum C."/>
            <person name="Ramamoorthy G.K."/>
            <person name="Gryganskyi A."/>
            <person name="Culley D."/>
            <person name="Magnuson J.K."/>
            <person name="James T.Y."/>
            <person name="O'Malley M.A."/>
            <person name="Stajich J.E."/>
            <person name="Spatafora J.W."/>
            <person name="Visel A."/>
            <person name="Grigoriev I.V."/>
        </authorList>
    </citation>
    <scope>NUCLEOTIDE SEQUENCE [LARGE SCALE GENOMIC DNA]</scope>
    <source>
        <strain evidence="3 4">JEL800</strain>
    </source>
</reference>